<reference evidence="3" key="1">
    <citation type="submission" date="2020-06" db="EMBL/GenBank/DDBJ databases">
        <authorList>
            <person name="Li T."/>
            <person name="Hu X."/>
            <person name="Zhang T."/>
            <person name="Song X."/>
            <person name="Zhang H."/>
            <person name="Dai N."/>
            <person name="Sheng W."/>
            <person name="Hou X."/>
            <person name="Wei L."/>
        </authorList>
    </citation>
    <scope>NUCLEOTIDE SEQUENCE</scope>
    <source>
        <strain evidence="3">KEN1</strain>
        <tissue evidence="3">Leaf</tissue>
    </source>
</reference>
<dbReference type="AlphaFoldDB" id="A0AAW2UZA5"/>
<gene>
    <name evidence="3" type="ORF">Slati_3283300</name>
</gene>
<evidence type="ECO:0000256" key="1">
    <source>
        <dbReference type="ARBA" id="ARBA00009995"/>
    </source>
</evidence>
<dbReference type="Gene3D" id="3.40.50.2000">
    <property type="entry name" value="Glycogen Phosphorylase B"/>
    <property type="match status" value="1"/>
</dbReference>
<evidence type="ECO:0000256" key="2">
    <source>
        <dbReference type="ARBA" id="ARBA00022676"/>
    </source>
</evidence>
<keyword evidence="2" id="KW-0328">Glycosyltransferase</keyword>
<name>A0AAW2UZA5_9LAMI</name>
<dbReference type="PANTHER" id="PTHR48047:SF45">
    <property type="entry name" value="SCOPOLETIN GLUCOSYLTRANSFERASE-LIKE"/>
    <property type="match status" value="1"/>
</dbReference>
<dbReference type="SUPFAM" id="SSF53756">
    <property type="entry name" value="UDP-Glycosyltransferase/glycogen phosphorylase"/>
    <property type="match status" value="1"/>
</dbReference>
<protein>
    <submittedName>
        <fullName evidence="3">UDP-glycosyltransferase 73B4</fullName>
    </submittedName>
</protein>
<proteinExistence type="inferred from homology"/>
<reference evidence="3" key="2">
    <citation type="journal article" date="2024" name="Plant">
        <title>Genomic evolution and insights into agronomic trait innovations of Sesamum species.</title>
        <authorList>
            <person name="Miao H."/>
            <person name="Wang L."/>
            <person name="Qu L."/>
            <person name="Liu H."/>
            <person name="Sun Y."/>
            <person name="Le M."/>
            <person name="Wang Q."/>
            <person name="Wei S."/>
            <person name="Zheng Y."/>
            <person name="Lin W."/>
            <person name="Duan Y."/>
            <person name="Cao H."/>
            <person name="Xiong S."/>
            <person name="Wang X."/>
            <person name="Wei L."/>
            <person name="Li C."/>
            <person name="Ma Q."/>
            <person name="Ju M."/>
            <person name="Zhao R."/>
            <person name="Li G."/>
            <person name="Mu C."/>
            <person name="Tian Q."/>
            <person name="Mei H."/>
            <person name="Zhang T."/>
            <person name="Gao T."/>
            <person name="Zhang H."/>
        </authorList>
    </citation>
    <scope>NUCLEOTIDE SEQUENCE</scope>
    <source>
        <strain evidence="3">KEN1</strain>
    </source>
</reference>
<accession>A0AAW2UZA5</accession>
<sequence length="88" mass="10093">MVTWPLSAEQFFNEKLVTEILKMGTPVGAQEWTRRTDDHREPIKGDDIEKAVVKLMAGEEGERMRIRARELGDMAKRAVEKGDHQTLI</sequence>
<organism evidence="3">
    <name type="scientific">Sesamum latifolium</name>
    <dbReference type="NCBI Taxonomy" id="2727402"/>
    <lineage>
        <taxon>Eukaryota</taxon>
        <taxon>Viridiplantae</taxon>
        <taxon>Streptophyta</taxon>
        <taxon>Embryophyta</taxon>
        <taxon>Tracheophyta</taxon>
        <taxon>Spermatophyta</taxon>
        <taxon>Magnoliopsida</taxon>
        <taxon>eudicotyledons</taxon>
        <taxon>Gunneridae</taxon>
        <taxon>Pentapetalae</taxon>
        <taxon>asterids</taxon>
        <taxon>lamiids</taxon>
        <taxon>Lamiales</taxon>
        <taxon>Pedaliaceae</taxon>
        <taxon>Sesamum</taxon>
    </lineage>
</organism>
<comment type="caution">
    <text evidence="3">The sequence shown here is derived from an EMBL/GenBank/DDBJ whole genome shotgun (WGS) entry which is preliminary data.</text>
</comment>
<dbReference type="GO" id="GO:0035251">
    <property type="term" value="F:UDP-glucosyltransferase activity"/>
    <property type="evidence" value="ECO:0007669"/>
    <property type="project" value="TreeGrafter"/>
</dbReference>
<dbReference type="EMBL" id="JACGWN010000011">
    <property type="protein sequence ID" value="KAL0422604.1"/>
    <property type="molecule type" value="Genomic_DNA"/>
</dbReference>
<evidence type="ECO:0000313" key="3">
    <source>
        <dbReference type="EMBL" id="KAL0422604.1"/>
    </source>
</evidence>
<comment type="similarity">
    <text evidence="1">Belongs to the UDP-glycosyltransferase family.</text>
</comment>
<keyword evidence="2" id="KW-0808">Transferase</keyword>
<dbReference type="PANTHER" id="PTHR48047">
    <property type="entry name" value="GLYCOSYLTRANSFERASE"/>
    <property type="match status" value="1"/>
</dbReference>